<dbReference type="Proteomes" id="UP000532147">
    <property type="component" value="Unassembled WGS sequence"/>
</dbReference>
<dbReference type="SUPFAM" id="SSF55073">
    <property type="entry name" value="Nucleotide cyclase"/>
    <property type="match status" value="1"/>
</dbReference>
<dbReference type="InterPro" id="IPR001054">
    <property type="entry name" value="A/G_cyclase"/>
</dbReference>
<name>A0A8E4FB94_9GAMM</name>
<evidence type="ECO:0000259" key="1">
    <source>
        <dbReference type="PROSITE" id="PS50125"/>
    </source>
</evidence>
<reference evidence="2 3" key="1">
    <citation type="submission" date="2020-04" db="EMBL/GenBank/DDBJ databases">
        <title>Acinetobacter Taxon 24.</title>
        <authorList>
            <person name="Nemec A."/>
            <person name="Radolfova-Krizova L."/>
            <person name="Higgins P.G."/>
            <person name="Spanelova P."/>
        </authorList>
    </citation>
    <scope>NUCLEOTIDE SEQUENCE [LARGE SCALE GENOMIC DNA]</scope>
    <source>
        <strain evidence="2 3">ANC 4280</strain>
    </source>
</reference>
<organism evidence="2 3">
    <name type="scientific">Acinetobacter terrae</name>
    <dbReference type="NCBI Taxonomy" id="2731247"/>
    <lineage>
        <taxon>Bacteria</taxon>
        <taxon>Pseudomonadati</taxon>
        <taxon>Pseudomonadota</taxon>
        <taxon>Gammaproteobacteria</taxon>
        <taxon>Moraxellales</taxon>
        <taxon>Moraxellaceae</taxon>
        <taxon>Acinetobacter</taxon>
        <taxon>Acinetobacter Taxon 24</taxon>
    </lineage>
</organism>
<dbReference type="GO" id="GO:0009190">
    <property type="term" value="P:cyclic nucleotide biosynthetic process"/>
    <property type="evidence" value="ECO:0007669"/>
    <property type="project" value="InterPro"/>
</dbReference>
<dbReference type="PROSITE" id="PS50125">
    <property type="entry name" value="GUANYLATE_CYCLASE_2"/>
    <property type="match status" value="1"/>
</dbReference>
<gene>
    <name evidence="2" type="ORF">HLH11_02730</name>
</gene>
<dbReference type="AlphaFoldDB" id="A0A8E4FB94"/>
<accession>A0A8E4FB94</accession>
<proteinExistence type="predicted"/>
<protein>
    <submittedName>
        <fullName evidence="2">Adenylate/guanylate cyclase domain-containing protein</fullName>
    </submittedName>
</protein>
<dbReference type="GO" id="GO:0035556">
    <property type="term" value="P:intracellular signal transduction"/>
    <property type="evidence" value="ECO:0007669"/>
    <property type="project" value="InterPro"/>
</dbReference>
<dbReference type="Gene3D" id="3.30.70.1230">
    <property type="entry name" value="Nucleotide cyclase"/>
    <property type="match status" value="1"/>
</dbReference>
<dbReference type="InterPro" id="IPR029787">
    <property type="entry name" value="Nucleotide_cyclase"/>
</dbReference>
<dbReference type="EMBL" id="JABERH010000004">
    <property type="protein sequence ID" value="NNH37577.1"/>
    <property type="molecule type" value="Genomic_DNA"/>
</dbReference>
<dbReference type="GO" id="GO:0004016">
    <property type="term" value="F:adenylate cyclase activity"/>
    <property type="evidence" value="ECO:0007669"/>
    <property type="project" value="UniProtKB-ARBA"/>
</dbReference>
<evidence type="ECO:0000313" key="2">
    <source>
        <dbReference type="EMBL" id="NNH37577.1"/>
    </source>
</evidence>
<dbReference type="RefSeq" id="WP_171533773.1">
    <property type="nucleotide sequence ID" value="NZ_JABERH010000004.1"/>
</dbReference>
<evidence type="ECO:0000313" key="3">
    <source>
        <dbReference type="Proteomes" id="UP000532147"/>
    </source>
</evidence>
<feature type="domain" description="Guanylate cyclase" evidence="1">
    <location>
        <begin position="51"/>
        <end position="184"/>
    </location>
</feature>
<sequence length="239" mass="27668">MQANYRTYDFQKSRDRIDEILDSSDNNYEDKKEIPNRDNLTFTNGYYVYGSAIFVDMRGSKDYANNHTRPVLAKVYRSYISELVAILNSLDKVRELYIEGDCVWAVYNTPKKSDIDDVFSIAAKANSLIDTINVKLRKKKYTQIKAGIALHYGETLMIKAGYKGSNINEITWIGNLVSDTAYLCSKANRYNSKKILYSNVFYSNLKEKNQKMLNKNKAHDCYEGNIINTEMNDWVKENE</sequence>
<comment type="caution">
    <text evidence="2">The sequence shown here is derived from an EMBL/GenBank/DDBJ whole genome shotgun (WGS) entry which is preliminary data.</text>
</comment>